<evidence type="ECO:0000313" key="2">
    <source>
        <dbReference type="Proteomes" id="UP001346149"/>
    </source>
</evidence>
<dbReference type="EMBL" id="JAXQNO010000021">
    <property type="protein sequence ID" value="KAK4769451.1"/>
    <property type="molecule type" value="Genomic_DNA"/>
</dbReference>
<organism evidence="1 2">
    <name type="scientific">Trapa natans</name>
    <name type="common">Water chestnut</name>
    <dbReference type="NCBI Taxonomy" id="22666"/>
    <lineage>
        <taxon>Eukaryota</taxon>
        <taxon>Viridiplantae</taxon>
        <taxon>Streptophyta</taxon>
        <taxon>Embryophyta</taxon>
        <taxon>Tracheophyta</taxon>
        <taxon>Spermatophyta</taxon>
        <taxon>Magnoliopsida</taxon>
        <taxon>eudicotyledons</taxon>
        <taxon>Gunneridae</taxon>
        <taxon>Pentapetalae</taxon>
        <taxon>rosids</taxon>
        <taxon>malvids</taxon>
        <taxon>Myrtales</taxon>
        <taxon>Lythraceae</taxon>
        <taxon>Trapa</taxon>
    </lineage>
</organism>
<comment type="caution">
    <text evidence="1">The sequence shown here is derived from an EMBL/GenBank/DDBJ whole genome shotgun (WGS) entry which is preliminary data.</text>
</comment>
<dbReference type="AlphaFoldDB" id="A0AAN7KLP5"/>
<reference evidence="1 2" key="1">
    <citation type="journal article" date="2023" name="Hortic Res">
        <title>Pangenome of water caltrop reveals structural variations and asymmetric subgenome divergence after allopolyploidization.</title>
        <authorList>
            <person name="Zhang X."/>
            <person name="Chen Y."/>
            <person name="Wang L."/>
            <person name="Yuan Y."/>
            <person name="Fang M."/>
            <person name="Shi L."/>
            <person name="Lu R."/>
            <person name="Comes H.P."/>
            <person name="Ma Y."/>
            <person name="Chen Y."/>
            <person name="Huang G."/>
            <person name="Zhou Y."/>
            <person name="Zheng Z."/>
            <person name="Qiu Y."/>
        </authorList>
    </citation>
    <scope>NUCLEOTIDE SEQUENCE [LARGE SCALE GENOMIC DNA]</scope>
    <source>
        <strain evidence="1">F231</strain>
    </source>
</reference>
<dbReference type="Proteomes" id="UP001346149">
    <property type="component" value="Unassembled WGS sequence"/>
</dbReference>
<sequence>MNHFVHGIRTHMVNRPDIPRQGSQSIHLLLLLLSPLFSCVNDPPIIDSFLSSSSIAIFVWIAILLLPWNPSIVECLYYINITSHHIGIVKYLSDDGIAVAKSKSSVVYTGLYSGPGSSLQFDSL</sequence>
<keyword evidence="2" id="KW-1185">Reference proteome</keyword>
<name>A0AAN7KLP5_TRANT</name>
<proteinExistence type="predicted"/>
<protein>
    <submittedName>
        <fullName evidence="1">Uncharacterized protein</fullName>
    </submittedName>
</protein>
<gene>
    <name evidence="1" type="ORF">SAY86_027601</name>
</gene>
<evidence type="ECO:0000313" key="1">
    <source>
        <dbReference type="EMBL" id="KAK4769451.1"/>
    </source>
</evidence>
<accession>A0AAN7KLP5</accession>